<dbReference type="InterPro" id="IPR003961">
    <property type="entry name" value="FN3_dom"/>
</dbReference>
<sequence>MSEREAEECVARLVDTVRITAIKTRMQLDQLNKKVSVIPSMGRTLPQHDQLPYYSMAKDNLQTILKFHHFIHYTAEKLIEGCHANASNKHDDSDVEYVPIAALPRIRVPHPEISLKGEKKVGMLCYVTNPTHFYIHLLNSETSSLERFHDVMLERYNTDTEPIQAAELPVGSCWAARWTNNKWYRVCVSANLHKSDQEHTTKDLRVKVFFIDYGGEGTVKIKNIRYLHEEFTFQSASAIPCCLNEVYPVDGWQSDWTNHSIHTFVQLCGGIMNIIYIHFQELELHGQYSVKLETLAGEVINKELIDKGCAVSQKFKESTCVVETLEQQKVPDKDQTTDEIPKNWDPMDETHKTSKLPGNTDNECVESFLLGWKNTDESRLCKYFCRGWTCPRGDACRWEHTRLRGGITVQKQETICATLEPGDVPSKGLILAVVVTSIMSPTKFFAHFPFGLESLQDLHQCPKEETELQLLHRSMQQYYNKQVLPEPNSLLLTPGGIYVLCKSNDGVLDCTRVTVTDVEEEEEEDTTEICKEKIQVFYVDYGYTELVKSEELYPLAVQFSHLAPQAMKCYLYGVSFPQECDQAAAMKCLQELSSGYTLVAKVREFDRSHLELQQYTQNLVHLHEFITSYHARIHNLQITDIRDFHQNESLRQILQDAPVTPPSIPECPENDYGVVLEAGQENSVPCIVTVSVARCDPNTTLSFTLLPVDGTAAGGGNELQYWVDEDDGVVVVEVMEDEVGEYILLCNNHFNQSTPTGKHIYVGYRPLDVEEWQCVSYNWEVLECHWLLPYNPAQGDNEPYKSYLRTHNNNTSCRCEGRKCTYQSASCSMFCCAWPAETYYSNQEQTMFMDFMVSNALGGPQKYHYPHLIHHWSVVLPDPAEDMALELVEGRTVEVRWKTPATLRHFPPCLTYLLQYRLSSPDSPWTLGGDGTCCSEECVRKVEVEYWWSSYQIRVRLRSSIASDFEQWWSSWSPINFTTPSTAPMSGPMLGPGSYQVSEAEVSEQRHLTLSWQPLQPHLHNGPLFTYTATATQLHQIESVAADFVTNTFATFYNLSSTVTYRVEVASKNSEGVSDPSVVLVGASPSLPITPFLPVVITHTPQPNQHVYELRWSPEHEKQSAVNYTVYLCTDNQETPRPCQGKLYWLPVGNVTAVNVTLADLKGSGEESGQLRFAVSGEGETGMSSGLAWDTCSIPRPYTTNCHPPTPSKPIVEEGIVRVPWTAECRDWAGVLEGVQATYCQGRHNTTLDCHGDVDKVDCEVWSGEVKLVGMSAGVEYTVWLRLLYRAGSSLHSTPTTLFTTNTHQVSWQMVMAVVVVSVLVVAVLTLTLFISVRVVRAFRGQLTRPIILPEGLQK</sequence>
<dbReference type="InterPro" id="IPR036116">
    <property type="entry name" value="FN3_sf"/>
</dbReference>
<keyword evidence="8" id="KW-1185">Reference proteome</keyword>
<feature type="domain" description="Fibronectin type-III" evidence="6">
    <location>
        <begin position="879"/>
        <end position="982"/>
    </location>
</feature>
<name>A0AAE1TZE3_9EUCA</name>
<gene>
    <name evidence="7" type="ORF">Pmani_024376</name>
</gene>
<dbReference type="Proteomes" id="UP001292094">
    <property type="component" value="Unassembled WGS sequence"/>
</dbReference>
<dbReference type="Gene3D" id="2.30.30.140">
    <property type="match status" value="2"/>
</dbReference>
<feature type="domain" description="C3H1-type" evidence="4">
    <location>
        <begin position="375"/>
        <end position="403"/>
    </location>
</feature>
<dbReference type="InterPro" id="IPR000571">
    <property type="entry name" value="Znf_CCCH"/>
</dbReference>
<feature type="domain" description="Fibronectin type-III" evidence="6">
    <location>
        <begin position="991"/>
        <end position="1087"/>
    </location>
</feature>
<protein>
    <submittedName>
        <fullName evidence="7">Uncharacterized protein</fullName>
    </submittedName>
</protein>
<keyword evidence="3" id="KW-0472">Membrane</keyword>
<dbReference type="InterPro" id="IPR050621">
    <property type="entry name" value="Tudor_domain_containing"/>
</dbReference>
<dbReference type="InterPro" id="IPR035437">
    <property type="entry name" value="SNase_OB-fold_sf"/>
</dbReference>
<evidence type="ECO:0000256" key="1">
    <source>
        <dbReference type="PROSITE-ProRule" id="PRU00723"/>
    </source>
</evidence>
<evidence type="ECO:0000256" key="2">
    <source>
        <dbReference type="SAM" id="MobiDB-lite"/>
    </source>
</evidence>
<organism evidence="7 8">
    <name type="scientific">Petrolisthes manimaculis</name>
    <dbReference type="NCBI Taxonomy" id="1843537"/>
    <lineage>
        <taxon>Eukaryota</taxon>
        <taxon>Metazoa</taxon>
        <taxon>Ecdysozoa</taxon>
        <taxon>Arthropoda</taxon>
        <taxon>Crustacea</taxon>
        <taxon>Multicrustacea</taxon>
        <taxon>Malacostraca</taxon>
        <taxon>Eumalacostraca</taxon>
        <taxon>Eucarida</taxon>
        <taxon>Decapoda</taxon>
        <taxon>Pleocyemata</taxon>
        <taxon>Anomura</taxon>
        <taxon>Galatheoidea</taxon>
        <taxon>Porcellanidae</taxon>
        <taxon>Petrolisthes</taxon>
    </lineage>
</organism>
<dbReference type="PROSITE" id="PS50103">
    <property type="entry name" value="ZF_C3H1"/>
    <property type="match status" value="1"/>
</dbReference>
<feature type="domain" description="Tudor" evidence="5">
    <location>
        <begin position="166"/>
        <end position="234"/>
    </location>
</feature>
<evidence type="ECO:0000259" key="6">
    <source>
        <dbReference type="PROSITE" id="PS50853"/>
    </source>
</evidence>
<keyword evidence="1" id="KW-0479">Metal-binding</keyword>
<dbReference type="PROSITE" id="PS50304">
    <property type="entry name" value="TUDOR"/>
    <property type="match status" value="1"/>
</dbReference>
<dbReference type="PANTHER" id="PTHR22948">
    <property type="entry name" value="TUDOR DOMAIN CONTAINING PROTEIN"/>
    <property type="match status" value="1"/>
</dbReference>
<dbReference type="SMART" id="SM00060">
    <property type="entry name" value="FN3"/>
    <property type="match status" value="3"/>
</dbReference>
<dbReference type="SMART" id="SM00333">
    <property type="entry name" value="TUDOR"/>
    <property type="match status" value="2"/>
</dbReference>
<keyword evidence="3" id="KW-1133">Transmembrane helix</keyword>
<proteinExistence type="predicted"/>
<feature type="compositionally biased region" description="Basic and acidic residues" evidence="2">
    <location>
        <begin position="331"/>
        <end position="342"/>
    </location>
</feature>
<dbReference type="EMBL" id="JAWZYT010002557">
    <property type="protein sequence ID" value="KAK4303617.1"/>
    <property type="molecule type" value="Genomic_DNA"/>
</dbReference>
<evidence type="ECO:0000259" key="5">
    <source>
        <dbReference type="PROSITE" id="PS50304"/>
    </source>
</evidence>
<dbReference type="PANTHER" id="PTHR22948:SF76">
    <property type="entry name" value="FI20010P1-RELATED"/>
    <property type="match status" value="1"/>
</dbReference>
<dbReference type="InterPro" id="IPR002999">
    <property type="entry name" value="Tudor"/>
</dbReference>
<evidence type="ECO:0000313" key="7">
    <source>
        <dbReference type="EMBL" id="KAK4303617.1"/>
    </source>
</evidence>
<dbReference type="CDD" id="cd00063">
    <property type="entry name" value="FN3"/>
    <property type="match status" value="1"/>
</dbReference>
<dbReference type="SUPFAM" id="SSF63748">
    <property type="entry name" value="Tudor/PWWP/MBT"/>
    <property type="match status" value="2"/>
</dbReference>
<dbReference type="Pfam" id="PF00567">
    <property type="entry name" value="TUDOR"/>
    <property type="match status" value="2"/>
</dbReference>
<dbReference type="Gene3D" id="2.40.50.90">
    <property type="match status" value="1"/>
</dbReference>
<evidence type="ECO:0000259" key="4">
    <source>
        <dbReference type="PROSITE" id="PS50103"/>
    </source>
</evidence>
<keyword evidence="1" id="KW-0863">Zinc-finger</keyword>
<feature type="transmembrane region" description="Helical" evidence="3">
    <location>
        <begin position="1310"/>
        <end position="1336"/>
    </location>
</feature>
<accession>A0AAE1TZE3</accession>
<keyword evidence="1" id="KW-0862">Zinc</keyword>
<dbReference type="InterPro" id="IPR013783">
    <property type="entry name" value="Ig-like_fold"/>
</dbReference>
<feature type="zinc finger region" description="C3H1-type" evidence="1">
    <location>
        <begin position="375"/>
        <end position="403"/>
    </location>
</feature>
<feature type="region of interest" description="Disordered" evidence="2">
    <location>
        <begin position="331"/>
        <end position="356"/>
    </location>
</feature>
<dbReference type="Gene3D" id="2.60.40.10">
    <property type="entry name" value="Immunoglobulins"/>
    <property type="match status" value="2"/>
</dbReference>
<dbReference type="SUPFAM" id="SSF49265">
    <property type="entry name" value="Fibronectin type III"/>
    <property type="match status" value="1"/>
</dbReference>
<comment type="caution">
    <text evidence="7">The sequence shown here is derived from an EMBL/GenBank/DDBJ whole genome shotgun (WGS) entry which is preliminary data.</text>
</comment>
<dbReference type="GO" id="GO:0008270">
    <property type="term" value="F:zinc ion binding"/>
    <property type="evidence" value="ECO:0007669"/>
    <property type="project" value="UniProtKB-KW"/>
</dbReference>
<dbReference type="PROSITE" id="PS50853">
    <property type="entry name" value="FN3"/>
    <property type="match status" value="2"/>
</dbReference>
<evidence type="ECO:0000256" key="3">
    <source>
        <dbReference type="SAM" id="Phobius"/>
    </source>
</evidence>
<evidence type="ECO:0000313" key="8">
    <source>
        <dbReference type="Proteomes" id="UP001292094"/>
    </source>
</evidence>
<dbReference type="GO" id="GO:0005737">
    <property type="term" value="C:cytoplasm"/>
    <property type="evidence" value="ECO:0007669"/>
    <property type="project" value="UniProtKB-ARBA"/>
</dbReference>
<reference evidence="7" key="1">
    <citation type="submission" date="2023-11" db="EMBL/GenBank/DDBJ databases">
        <title>Genome assemblies of two species of porcelain crab, Petrolisthes cinctipes and Petrolisthes manimaculis (Anomura: Porcellanidae).</title>
        <authorList>
            <person name="Angst P."/>
        </authorList>
    </citation>
    <scope>NUCLEOTIDE SEQUENCE</scope>
    <source>
        <strain evidence="7">PB745_02</strain>
        <tissue evidence="7">Gill</tissue>
    </source>
</reference>
<keyword evidence="3" id="KW-0812">Transmembrane</keyword>